<dbReference type="RefSeq" id="WP_146522478.1">
    <property type="nucleotide sequence ID" value="NZ_CP151726.1"/>
</dbReference>
<dbReference type="AlphaFoldDB" id="A0A5C6A6G8"/>
<dbReference type="InterPro" id="IPR050445">
    <property type="entry name" value="Bact_polysacc_biosynth/exp"/>
</dbReference>
<keyword evidence="5" id="KW-1185">Reference proteome</keyword>
<evidence type="ECO:0000256" key="1">
    <source>
        <dbReference type="SAM" id="Coils"/>
    </source>
</evidence>
<feature type="region of interest" description="Disordered" evidence="2">
    <location>
        <begin position="485"/>
        <end position="544"/>
    </location>
</feature>
<keyword evidence="3" id="KW-1133">Transmembrane helix</keyword>
<dbReference type="Proteomes" id="UP000320176">
    <property type="component" value="Unassembled WGS sequence"/>
</dbReference>
<feature type="transmembrane region" description="Helical" evidence="3">
    <location>
        <begin position="25"/>
        <end position="46"/>
    </location>
</feature>
<dbReference type="GO" id="GO:0005886">
    <property type="term" value="C:plasma membrane"/>
    <property type="evidence" value="ECO:0007669"/>
    <property type="project" value="TreeGrafter"/>
</dbReference>
<evidence type="ECO:0000256" key="2">
    <source>
        <dbReference type="SAM" id="MobiDB-lite"/>
    </source>
</evidence>
<keyword evidence="3" id="KW-0812">Transmembrane</keyword>
<accession>A0A5C6A6G8</accession>
<evidence type="ECO:0000256" key="3">
    <source>
        <dbReference type="SAM" id="Phobius"/>
    </source>
</evidence>
<name>A0A5C6A6G8_9BACT</name>
<dbReference type="GO" id="GO:0004713">
    <property type="term" value="F:protein tyrosine kinase activity"/>
    <property type="evidence" value="ECO:0007669"/>
    <property type="project" value="TreeGrafter"/>
</dbReference>
<evidence type="ECO:0000313" key="4">
    <source>
        <dbReference type="EMBL" id="TWT94661.1"/>
    </source>
</evidence>
<feature type="coiled-coil region" evidence="1">
    <location>
        <begin position="376"/>
        <end position="403"/>
    </location>
</feature>
<evidence type="ECO:0000313" key="5">
    <source>
        <dbReference type="Proteomes" id="UP000320176"/>
    </source>
</evidence>
<sequence>MQHTNPESWAQVTPADLFRCVLRRLPSVCFTTLLVTAIVVGLLIAWPNRYGSDGMMYVRLGRGALTVDPTTQSTEGVSMQENRSSEVMSVAEMMASREIAERVVDAIGVDEIVRPRNWVDRAEIWVSELVPSGGVPGDTMTQEEYEVQIAREEAIRMVTAWLKVELPKKGYTVAISGRGSDPLLIQRVVQSAMNEYGQYHVEAHQSNGSLEFFEEQVEQSRKIAIAANEELQKTRSEKGWMSVESAESTVRERLVAIEIALNEAESGYAEAQSRADGLSKQLASLKPWVPMEITSGIASAAADDMRTRLFSEQVTESEELAKLKPNHPRYQMMQGKMTRSQQIVGDQSDERTQTTEAINPVYQSLESEYLLATAKAAGLASRRDALQESLARAKKDLQRLNSDSIVLANLKWQADIGQQNFLDHSKSLEEARIIRELDKQSMSDVTVIQNASLNLKKVGPPRAMLAGVGVCLGLALGLFQAIVRDNPVDPRSDGNQRIKTYRTDGDDSSVPKQSERSGSSREQMTNSNDQDDVLVSSGGGVIPR</sequence>
<dbReference type="EMBL" id="SJPN01000007">
    <property type="protein sequence ID" value="TWT94661.1"/>
    <property type="molecule type" value="Genomic_DNA"/>
</dbReference>
<dbReference type="PANTHER" id="PTHR32309:SF13">
    <property type="entry name" value="FERRIC ENTEROBACTIN TRANSPORT PROTEIN FEPE"/>
    <property type="match status" value="1"/>
</dbReference>
<reference evidence="4 5" key="1">
    <citation type="submission" date="2019-02" db="EMBL/GenBank/DDBJ databases">
        <title>Deep-cultivation of Planctomycetes and their phenomic and genomic characterization uncovers novel biology.</title>
        <authorList>
            <person name="Wiegand S."/>
            <person name="Jogler M."/>
            <person name="Boedeker C."/>
            <person name="Pinto D."/>
            <person name="Vollmers J."/>
            <person name="Rivas-Marin E."/>
            <person name="Kohn T."/>
            <person name="Peeters S.H."/>
            <person name="Heuer A."/>
            <person name="Rast P."/>
            <person name="Oberbeckmann S."/>
            <person name="Bunk B."/>
            <person name="Jeske O."/>
            <person name="Meyerdierks A."/>
            <person name="Storesund J.E."/>
            <person name="Kallscheuer N."/>
            <person name="Luecker S."/>
            <person name="Lage O.M."/>
            <person name="Pohl T."/>
            <person name="Merkel B.J."/>
            <person name="Hornburger P."/>
            <person name="Mueller R.-W."/>
            <person name="Bruemmer F."/>
            <person name="Labrenz M."/>
            <person name="Spormann A.M."/>
            <person name="Op Den Camp H."/>
            <person name="Overmann J."/>
            <person name="Amann R."/>
            <person name="Jetten M.S.M."/>
            <person name="Mascher T."/>
            <person name="Medema M.H."/>
            <person name="Devos D.P."/>
            <person name="Kaster A.-K."/>
            <person name="Ovreas L."/>
            <person name="Rohde M."/>
            <person name="Galperin M.Y."/>
            <person name="Jogler C."/>
        </authorList>
    </citation>
    <scope>NUCLEOTIDE SEQUENCE [LARGE SCALE GENOMIC DNA]</scope>
    <source>
        <strain evidence="4 5">Pla52n</strain>
    </source>
</reference>
<dbReference type="PANTHER" id="PTHR32309">
    <property type="entry name" value="TYROSINE-PROTEIN KINASE"/>
    <property type="match status" value="1"/>
</dbReference>
<comment type="caution">
    <text evidence="4">The sequence shown here is derived from an EMBL/GenBank/DDBJ whole genome shotgun (WGS) entry which is preliminary data.</text>
</comment>
<dbReference type="OrthoDB" id="292373at2"/>
<proteinExistence type="predicted"/>
<protein>
    <submittedName>
        <fullName evidence="4">Chain length determinant protein</fullName>
    </submittedName>
</protein>
<feature type="compositionally biased region" description="Basic and acidic residues" evidence="2">
    <location>
        <begin position="486"/>
        <end position="505"/>
    </location>
</feature>
<gene>
    <name evidence="4" type="ORF">Pla52n_54820</name>
</gene>
<keyword evidence="3" id="KW-0472">Membrane</keyword>
<keyword evidence="1" id="KW-0175">Coiled coil</keyword>
<organism evidence="4 5">
    <name type="scientific">Stieleria varia</name>
    <dbReference type="NCBI Taxonomy" id="2528005"/>
    <lineage>
        <taxon>Bacteria</taxon>
        <taxon>Pseudomonadati</taxon>
        <taxon>Planctomycetota</taxon>
        <taxon>Planctomycetia</taxon>
        <taxon>Pirellulales</taxon>
        <taxon>Pirellulaceae</taxon>
        <taxon>Stieleria</taxon>
    </lineage>
</organism>